<evidence type="ECO:0000256" key="2">
    <source>
        <dbReference type="PIRNR" id="PIRNR037793"/>
    </source>
</evidence>
<dbReference type="InterPro" id="IPR029071">
    <property type="entry name" value="Ubiquitin-like_domsf"/>
</dbReference>
<sequence>MLNQTHIDVTIDFTGWKGGGTYDLRIPVHLSVKQLMINLVETLKLEMPKETLSAIKVMTKSLLLSDDDRLSDYPVGNGDILFILNPNHPSVFH</sequence>
<dbReference type="Proteomes" id="UP001596022">
    <property type="component" value="Unassembled WGS sequence"/>
</dbReference>
<proteinExistence type="inferred from homology"/>
<dbReference type="Pfam" id="PF08817">
    <property type="entry name" value="YukD"/>
    <property type="match status" value="1"/>
</dbReference>
<comment type="similarity">
    <text evidence="1 2">Belongs to the EsaB family.</text>
</comment>
<accession>A0ABV9GRY6</accession>
<dbReference type="RefSeq" id="WP_376847429.1">
    <property type="nucleotide sequence ID" value="NZ_JBHSFW010000019.1"/>
</dbReference>
<dbReference type="SUPFAM" id="SSF54236">
    <property type="entry name" value="Ubiquitin-like"/>
    <property type="match status" value="1"/>
</dbReference>
<evidence type="ECO:0000313" key="3">
    <source>
        <dbReference type="EMBL" id="MFC4620319.1"/>
    </source>
</evidence>
<comment type="caution">
    <text evidence="3">The sequence shown here is derived from an EMBL/GenBank/DDBJ whole genome shotgun (WGS) entry which is preliminary data.</text>
</comment>
<organism evidence="3 4">
    <name type="scientific">Camelliibacillus cellulosilyticus</name>
    <dbReference type="NCBI Taxonomy" id="2174486"/>
    <lineage>
        <taxon>Bacteria</taxon>
        <taxon>Bacillati</taxon>
        <taxon>Bacillota</taxon>
        <taxon>Bacilli</taxon>
        <taxon>Bacillales</taxon>
        <taxon>Sporolactobacillaceae</taxon>
        <taxon>Camelliibacillus</taxon>
    </lineage>
</organism>
<dbReference type="Gene3D" id="3.10.20.90">
    <property type="entry name" value="Phosphatidylinositol 3-kinase Catalytic Subunit, Chain A, domain 1"/>
    <property type="match status" value="1"/>
</dbReference>
<evidence type="ECO:0000313" key="4">
    <source>
        <dbReference type="Proteomes" id="UP001596022"/>
    </source>
</evidence>
<dbReference type="InterPro" id="IPR014921">
    <property type="entry name" value="EsaB"/>
</dbReference>
<gene>
    <name evidence="3" type="ORF">ACFO4N_16575</name>
</gene>
<dbReference type="EMBL" id="JBHSFW010000019">
    <property type="protein sequence ID" value="MFC4620319.1"/>
    <property type="molecule type" value="Genomic_DNA"/>
</dbReference>
<name>A0ABV9GRY6_9BACL</name>
<dbReference type="InterPro" id="IPR024962">
    <property type="entry name" value="YukD-like"/>
</dbReference>
<keyword evidence="4" id="KW-1185">Reference proteome</keyword>
<protein>
    <submittedName>
        <fullName evidence="3">EsaB/YukD family protein</fullName>
    </submittedName>
</protein>
<evidence type="ECO:0000256" key="1">
    <source>
        <dbReference type="ARBA" id="ARBA00011007"/>
    </source>
</evidence>
<reference evidence="4" key="1">
    <citation type="journal article" date="2019" name="Int. J. Syst. Evol. Microbiol.">
        <title>The Global Catalogue of Microorganisms (GCM) 10K type strain sequencing project: providing services to taxonomists for standard genome sequencing and annotation.</title>
        <authorList>
            <consortium name="The Broad Institute Genomics Platform"/>
            <consortium name="The Broad Institute Genome Sequencing Center for Infectious Disease"/>
            <person name="Wu L."/>
            <person name="Ma J."/>
        </authorList>
    </citation>
    <scope>NUCLEOTIDE SEQUENCE [LARGE SCALE GENOMIC DNA]</scope>
    <source>
        <strain evidence="4">CGMCC 1.16306</strain>
    </source>
</reference>
<dbReference type="PIRSF" id="PIRSF037793">
    <property type="entry name" value="DUF_ubiquitin-like_YukD"/>
    <property type="match status" value="1"/>
</dbReference>